<dbReference type="EMBL" id="QVLU01000006">
    <property type="protein sequence ID" value="RGE72397.1"/>
    <property type="molecule type" value="Genomic_DNA"/>
</dbReference>
<dbReference type="OrthoDB" id="9794086at2"/>
<dbReference type="Gene3D" id="1.10.150.750">
    <property type="match status" value="1"/>
</dbReference>
<dbReference type="InterPro" id="IPR006439">
    <property type="entry name" value="HAD-SF_hydro_IA"/>
</dbReference>
<dbReference type="RefSeq" id="WP_081745164.1">
    <property type="nucleotide sequence ID" value="NZ_JBKVAZ010000006.1"/>
</dbReference>
<dbReference type="PANTHER" id="PTHR43316:SF3">
    <property type="entry name" value="HALOACID DEHALOGENASE, TYPE II (AFU_ORTHOLOGUE AFUA_2G07750)-RELATED"/>
    <property type="match status" value="1"/>
</dbReference>
<evidence type="ECO:0000256" key="1">
    <source>
        <dbReference type="ARBA" id="ARBA00022801"/>
    </source>
</evidence>
<dbReference type="InterPro" id="IPR036412">
    <property type="entry name" value="HAD-like_sf"/>
</dbReference>
<dbReference type="SUPFAM" id="SSF56784">
    <property type="entry name" value="HAD-like"/>
    <property type="match status" value="1"/>
</dbReference>
<dbReference type="InterPro" id="IPR023214">
    <property type="entry name" value="HAD_sf"/>
</dbReference>
<dbReference type="Pfam" id="PF00702">
    <property type="entry name" value="Hydrolase"/>
    <property type="match status" value="1"/>
</dbReference>
<reference evidence="2 3" key="1">
    <citation type="submission" date="2018-08" db="EMBL/GenBank/DDBJ databases">
        <title>A genome reference for cultivated species of the human gut microbiota.</title>
        <authorList>
            <person name="Zou Y."/>
            <person name="Xue W."/>
            <person name="Luo G."/>
        </authorList>
    </citation>
    <scope>NUCLEOTIDE SEQUENCE [LARGE SCALE GENOMIC DNA]</scope>
    <source>
        <strain evidence="2 3">AF26-4BH</strain>
    </source>
</reference>
<dbReference type="Proteomes" id="UP000261166">
    <property type="component" value="Unassembled WGS sequence"/>
</dbReference>
<dbReference type="InterPro" id="IPR051540">
    <property type="entry name" value="S-2-haloacid_dehalogenase"/>
</dbReference>
<dbReference type="SFLD" id="SFLDS00003">
    <property type="entry name" value="Haloacid_Dehalogenase"/>
    <property type="match status" value="1"/>
</dbReference>
<dbReference type="SFLD" id="SFLDG01129">
    <property type="entry name" value="C1.5:_HAD__Beta-PGM__Phosphata"/>
    <property type="match status" value="1"/>
</dbReference>
<proteinExistence type="predicted"/>
<dbReference type="NCBIfam" id="TIGR01549">
    <property type="entry name" value="HAD-SF-IA-v1"/>
    <property type="match status" value="1"/>
</dbReference>
<dbReference type="PRINTS" id="PR00413">
    <property type="entry name" value="HADHALOGNASE"/>
</dbReference>
<gene>
    <name evidence="2" type="ORF">DWY69_08575</name>
</gene>
<dbReference type="GO" id="GO:0016787">
    <property type="term" value="F:hydrolase activity"/>
    <property type="evidence" value="ECO:0007669"/>
    <property type="project" value="UniProtKB-KW"/>
</dbReference>
<sequence length="227" mass="25812">MKIDEDMKMKAVLFDVYGTLISTGTGSINAVKSILAKKHSEIEPEAFYAEWKQLHKKRMRQTLFLTEREIFMKDLAELYSVYGIAGDYKEDVKIMLESLYNRTVYPEVPEAINRLSKKYEVIIASNTDTEPLLQNFDYNGLVFGKIYTSEGLMAYKPNPKFYLTILNECGYSPEEVLYVGDSCEEDIIAPSQLGIKTALVDRKKSGNEYGQTFSINDISQLCPILGC</sequence>
<protein>
    <submittedName>
        <fullName evidence="2">HAD family hydrolase</fullName>
    </submittedName>
</protein>
<dbReference type="AlphaFoldDB" id="A0A3E3IZ82"/>
<evidence type="ECO:0000313" key="2">
    <source>
        <dbReference type="EMBL" id="RGE72397.1"/>
    </source>
</evidence>
<dbReference type="Gene3D" id="3.40.50.1000">
    <property type="entry name" value="HAD superfamily/HAD-like"/>
    <property type="match status" value="1"/>
</dbReference>
<organism evidence="2 3">
    <name type="scientific">Eisenbergiella massiliensis</name>
    <dbReference type="NCBI Taxonomy" id="1720294"/>
    <lineage>
        <taxon>Bacteria</taxon>
        <taxon>Bacillati</taxon>
        <taxon>Bacillota</taxon>
        <taxon>Clostridia</taxon>
        <taxon>Lachnospirales</taxon>
        <taxon>Lachnospiraceae</taxon>
        <taxon>Eisenbergiella</taxon>
    </lineage>
</organism>
<keyword evidence="1 2" id="KW-0378">Hydrolase</keyword>
<accession>A0A3E3IZ82</accession>
<evidence type="ECO:0000313" key="3">
    <source>
        <dbReference type="Proteomes" id="UP000261166"/>
    </source>
</evidence>
<comment type="caution">
    <text evidence="2">The sequence shown here is derived from an EMBL/GenBank/DDBJ whole genome shotgun (WGS) entry which is preliminary data.</text>
</comment>
<name>A0A3E3IZ82_9FIRM</name>
<dbReference type="PANTHER" id="PTHR43316">
    <property type="entry name" value="HYDROLASE, HALOACID DELAHOGENASE-RELATED"/>
    <property type="match status" value="1"/>
</dbReference>